<sequence length="55" mass="6034">MNAKELLEWLEERGELYICKADGGSYTVVARAADGVLKTAEAATLGEAVLMWEEM</sequence>
<dbReference type="EMBL" id="BK015307">
    <property type="protein sequence ID" value="DAE00679.1"/>
    <property type="molecule type" value="Genomic_DNA"/>
</dbReference>
<proteinExistence type="predicted"/>
<accession>A0A8S5P0S8</accession>
<organism evidence="1">
    <name type="scientific">Myoviridae sp. ct8Uw4</name>
    <dbReference type="NCBI Taxonomy" id="2825040"/>
    <lineage>
        <taxon>Viruses</taxon>
        <taxon>Duplodnaviria</taxon>
        <taxon>Heunggongvirae</taxon>
        <taxon>Uroviricota</taxon>
        <taxon>Caudoviricetes</taxon>
    </lineage>
</organism>
<reference evidence="1" key="1">
    <citation type="journal article" date="2021" name="Proc. Natl. Acad. Sci. U.S.A.">
        <title>A Catalog of Tens of Thousands of Viruses from Human Metagenomes Reveals Hidden Associations with Chronic Diseases.</title>
        <authorList>
            <person name="Tisza M.J."/>
            <person name="Buck C.B."/>
        </authorList>
    </citation>
    <scope>NUCLEOTIDE SEQUENCE</scope>
    <source>
        <strain evidence="1">Ct8Uw4</strain>
    </source>
</reference>
<evidence type="ECO:0000313" key="1">
    <source>
        <dbReference type="EMBL" id="DAE00679.1"/>
    </source>
</evidence>
<name>A0A8S5P0S8_9CAUD</name>
<protein>
    <submittedName>
        <fullName evidence="1">Uncharacterized protein</fullName>
    </submittedName>
</protein>